<dbReference type="RefSeq" id="WP_310280831.1">
    <property type="nucleotide sequence ID" value="NZ_JAVDWR010000017.1"/>
</dbReference>
<keyword evidence="3 11" id="KW-1134">Transmembrane beta strand</keyword>
<evidence type="ECO:0000256" key="4">
    <source>
        <dbReference type="ARBA" id="ARBA00022496"/>
    </source>
</evidence>
<feature type="chain" id="PRO_5047258117" evidence="14">
    <location>
        <begin position="24"/>
        <end position="851"/>
    </location>
</feature>
<organism evidence="17 18">
    <name type="scientific">Rheinheimera soli</name>
    <dbReference type="NCBI Taxonomy" id="443616"/>
    <lineage>
        <taxon>Bacteria</taxon>
        <taxon>Pseudomonadati</taxon>
        <taxon>Pseudomonadota</taxon>
        <taxon>Gammaproteobacteria</taxon>
        <taxon>Chromatiales</taxon>
        <taxon>Chromatiaceae</taxon>
        <taxon>Rheinheimera</taxon>
    </lineage>
</organism>
<dbReference type="Gene3D" id="2.40.170.20">
    <property type="entry name" value="TonB-dependent receptor, beta-barrel domain"/>
    <property type="match status" value="2"/>
</dbReference>
<feature type="compositionally biased region" description="Basic and acidic residues" evidence="13">
    <location>
        <begin position="254"/>
        <end position="266"/>
    </location>
</feature>
<evidence type="ECO:0000256" key="5">
    <source>
        <dbReference type="ARBA" id="ARBA00022692"/>
    </source>
</evidence>
<keyword evidence="18" id="KW-1185">Reference proteome</keyword>
<evidence type="ECO:0000256" key="9">
    <source>
        <dbReference type="ARBA" id="ARBA00023136"/>
    </source>
</evidence>
<keyword evidence="9 11" id="KW-0472">Membrane</keyword>
<dbReference type="Pfam" id="PF00593">
    <property type="entry name" value="TonB_dep_Rec_b-barrel"/>
    <property type="match status" value="1"/>
</dbReference>
<gene>
    <name evidence="17" type="ORF">J2W69_003515</name>
</gene>
<keyword evidence="10 11" id="KW-0998">Cell outer membrane</keyword>
<feature type="domain" description="TonB-dependent receptor plug" evidence="16">
    <location>
        <begin position="64"/>
        <end position="170"/>
    </location>
</feature>
<dbReference type="InterPro" id="IPR039426">
    <property type="entry name" value="TonB-dep_rcpt-like"/>
</dbReference>
<comment type="similarity">
    <text evidence="11 12">Belongs to the TonB-dependent receptor family.</text>
</comment>
<evidence type="ECO:0000256" key="13">
    <source>
        <dbReference type="SAM" id="MobiDB-lite"/>
    </source>
</evidence>
<dbReference type="PANTHER" id="PTHR32552:SF81">
    <property type="entry name" value="TONB-DEPENDENT OUTER MEMBRANE RECEPTOR"/>
    <property type="match status" value="1"/>
</dbReference>
<evidence type="ECO:0000313" key="17">
    <source>
        <dbReference type="EMBL" id="MDR7122541.1"/>
    </source>
</evidence>
<comment type="caution">
    <text evidence="17">The sequence shown here is derived from an EMBL/GenBank/DDBJ whole genome shotgun (WGS) entry which is preliminary data.</text>
</comment>
<keyword evidence="17" id="KW-0675">Receptor</keyword>
<sequence>MRQSKTYLGLCICAALSSTTLWAGQQQETASNEQQSTEQQVATQDTEQLERILVTATKRKTYLMETPVAVTAFTQEQLTRGGVKELRELTTAIPNTQFVVSGTDSGIQASIRGVRSGNNTETGDPAVGIHIDGIYSPRPQGALALMYDVSQVEVLRGPQGTLFGRNSTGGSINVIPNKPDTTDSYSSVVMGYGKYDHKQFRAMSNLAVNDRFALRFALMADRRDGYIKQDMDLRDINRPDLNDPFLGTPLLADGKPDTDQRENRRVSEKDYYTNSDKWAMRGLARWIPTDTITWDLTLEHFADQSAGELFFKDCEQAKGTVDECTEQQFYANINVPGVMDMTIDSIRSHLNWALNDDWALDYRFSLAKQERYQLFDEDAGFAAHESRSGFNFSHPVLFDRYARTDAEFDSTIHELQATYNSADWKLVTGVFSMREKNKIRFDVELVHGLRHPDLGFHPAAFSYPQDDRRANSDAVFAQADYNLTEDLNLTFGYRQTKDKKIDNGGVGYELVFSDLYYNGDYDPTTQGSIQGSDLTKNMGTYAPLGEVLTAGRRTYHTEEWNKGTWKIGADYRLASDDLLYAFVATGYKAGGFFEDFDICDCGEYSNLPYGPEEVTNFEFGYKGVLLDGKMNLSAALFYSDYSDMQVTNNQKVGTRPDGSEKFHNVTTNIGKAELKGLELELDYIPWTNGRISGYVAWLNARVKEIPFEDAYYCAERLEYGQTPCAGVVDISGNSLPYAPDYSSTLSVRHTFGLQSGFALEPQLSAHWQSKMYTSLNNYDGAHLSDAQQAYWKVDATVKLMPASGDWYLEAYGSNLTDEYVRNANYFQFRDGFIRSTYNPPRMYGVRFGYDF</sequence>
<keyword evidence="4" id="KW-0410">Iron transport</keyword>
<keyword evidence="8 12" id="KW-0798">TonB box</keyword>
<evidence type="ECO:0000256" key="11">
    <source>
        <dbReference type="PROSITE-ProRule" id="PRU01360"/>
    </source>
</evidence>
<proteinExistence type="inferred from homology"/>
<dbReference type="SUPFAM" id="SSF56935">
    <property type="entry name" value="Porins"/>
    <property type="match status" value="1"/>
</dbReference>
<evidence type="ECO:0000256" key="7">
    <source>
        <dbReference type="ARBA" id="ARBA00023065"/>
    </source>
</evidence>
<evidence type="ECO:0000256" key="1">
    <source>
        <dbReference type="ARBA" id="ARBA00004571"/>
    </source>
</evidence>
<dbReference type="EMBL" id="JAVDWR010000017">
    <property type="protein sequence ID" value="MDR7122541.1"/>
    <property type="molecule type" value="Genomic_DNA"/>
</dbReference>
<accession>A0ABU1W3I9</accession>
<keyword evidence="6" id="KW-0408">Iron</keyword>
<keyword evidence="2 11" id="KW-0813">Transport</keyword>
<evidence type="ECO:0000256" key="6">
    <source>
        <dbReference type="ARBA" id="ARBA00023004"/>
    </source>
</evidence>
<comment type="subcellular location">
    <subcellularLocation>
        <location evidence="1 11">Cell outer membrane</location>
        <topology evidence="1 11">Multi-pass membrane protein</topology>
    </subcellularLocation>
</comment>
<dbReference type="InterPro" id="IPR012910">
    <property type="entry name" value="Plug_dom"/>
</dbReference>
<keyword evidence="14" id="KW-0732">Signal</keyword>
<evidence type="ECO:0000256" key="2">
    <source>
        <dbReference type="ARBA" id="ARBA00022448"/>
    </source>
</evidence>
<evidence type="ECO:0000256" key="14">
    <source>
        <dbReference type="SAM" id="SignalP"/>
    </source>
</evidence>
<dbReference type="Proteomes" id="UP001257909">
    <property type="component" value="Unassembled WGS sequence"/>
</dbReference>
<dbReference type="InterPro" id="IPR000531">
    <property type="entry name" value="Beta-barrel_TonB"/>
</dbReference>
<evidence type="ECO:0000256" key="10">
    <source>
        <dbReference type="ARBA" id="ARBA00023237"/>
    </source>
</evidence>
<protein>
    <submittedName>
        <fullName evidence="17">Iron complex outermembrane receptor protein</fullName>
    </submittedName>
</protein>
<feature type="region of interest" description="Disordered" evidence="13">
    <location>
        <begin position="247"/>
        <end position="266"/>
    </location>
</feature>
<name>A0ABU1W3I9_9GAMM</name>
<evidence type="ECO:0000256" key="8">
    <source>
        <dbReference type="ARBA" id="ARBA00023077"/>
    </source>
</evidence>
<dbReference type="InterPro" id="IPR036942">
    <property type="entry name" value="Beta-barrel_TonB_sf"/>
</dbReference>
<dbReference type="Pfam" id="PF07715">
    <property type="entry name" value="Plug"/>
    <property type="match status" value="1"/>
</dbReference>
<dbReference type="PANTHER" id="PTHR32552">
    <property type="entry name" value="FERRICHROME IRON RECEPTOR-RELATED"/>
    <property type="match status" value="1"/>
</dbReference>
<evidence type="ECO:0000256" key="12">
    <source>
        <dbReference type="RuleBase" id="RU003357"/>
    </source>
</evidence>
<keyword evidence="7" id="KW-0406">Ion transport</keyword>
<dbReference type="PROSITE" id="PS52016">
    <property type="entry name" value="TONB_DEPENDENT_REC_3"/>
    <property type="match status" value="1"/>
</dbReference>
<keyword evidence="5 11" id="KW-0812">Transmembrane</keyword>
<feature type="domain" description="TonB-dependent receptor-like beta-barrel" evidence="15">
    <location>
        <begin position="347"/>
        <end position="798"/>
    </location>
</feature>
<feature type="signal peptide" evidence="14">
    <location>
        <begin position="1"/>
        <end position="23"/>
    </location>
</feature>
<evidence type="ECO:0000313" key="18">
    <source>
        <dbReference type="Proteomes" id="UP001257909"/>
    </source>
</evidence>
<evidence type="ECO:0000256" key="3">
    <source>
        <dbReference type="ARBA" id="ARBA00022452"/>
    </source>
</evidence>
<reference evidence="17 18" key="1">
    <citation type="submission" date="2023-07" db="EMBL/GenBank/DDBJ databases">
        <title>Sorghum-associated microbial communities from plants grown in Nebraska, USA.</title>
        <authorList>
            <person name="Schachtman D."/>
        </authorList>
    </citation>
    <scope>NUCLEOTIDE SEQUENCE [LARGE SCALE GENOMIC DNA]</scope>
    <source>
        <strain evidence="17 18">4138</strain>
    </source>
</reference>
<evidence type="ECO:0000259" key="15">
    <source>
        <dbReference type="Pfam" id="PF00593"/>
    </source>
</evidence>
<evidence type="ECO:0000259" key="16">
    <source>
        <dbReference type="Pfam" id="PF07715"/>
    </source>
</evidence>